<dbReference type="EMBL" id="JBHRTQ010000016">
    <property type="protein sequence ID" value="MFC3175516.1"/>
    <property type="molecule type" value="Genomic_DNA"/>
</dbReference>
<sequence length="147" mass="16281">MDEMEAKAAPRGRPVPVPDETSAGFWAAAARHVFTLARCSACGEMTFPPDVTCPHCLSTEPEFRFEPASGRGRLRTWSTIHRSFLQGFETPYILADVELVDHPEVRIVARLLDCVEAELRIGLPVTVAFEQLREDVAVPAFRLETGA</sequence>
<dbReference type="Proteomes" id="UP001595604">
    <property type="component" value="Unassembled WGS sequence"/>
</dbReference>
<gene>
    <name evidence="3" type="ORF">ACFOD9_14750</name>
</gene>
<dbReference type="Gene3D" id="6.10.30.10">
    <property type="match status" value="1"/>
</dbReference>
<name>A0ABV7IS52_9SPHN</name>
<dbReference type="SUPFAM" id="SSF50249">
    <property type="entry name" value="Nucleic acid-binding proteins"/>
    <property type="match status" value="1"/>
</dbReference>
<reference evidence="4" key="1">
    <citation type="journal article" date="2019" name="Int. J. Syst. Evol. Microbiol.">
        <title>The Global Catalogue of Microorganisms (GCM) 10K type strain sequencing project: providing services to taxonomists for standard genome sequencing and annotation.</title>
        <authorList>
            <consortium name="The Broad Institute Genomics Platform"/>
            <consortium name="The Broad Institute Genome Sequencing Center for Infectious Disease"/>
            <person name="Wu L."/>
            <person name="Ma J."/>
        </authorList>
    </citation>
    <scope>NUCLEOTIDE SEQUENCE [LARGE SCALE GENOMIC DNA]</scope>
    <source>
        <strain evidence="4">KCTC 42984</strain>
    </source>
</reference>
<keyword evidence="4" id="KW-1185">Reference proteome</keyword>
<dbReference type="RefSeq" id="WP_379510892.1">
    <property type="nucleotide sequence ID" value="NZ_JBHRTQ010000016.1"/>
</dbReference>
<dbReference type="InterPro" id="IPR002878">
    <property type="entry name" value="ChsH2_C"/>
</dbReference>
<evidence type="ECO:0000313" key="3">
    <source>
        <dbReference type="EMBL" id="MFC3175516.1"/>
    </source>
</evidence>
<feature type="domain" description="ChsH2 C-terminal OB-fold" evidence="1">
    <location>
        <begin position="67"/>
        <end position="130"/>
    </location>
</feature>
<protein>
    <submittedName>
        <fullName evidence="3">Zn-ribbon domain-containing OB-fold protein</fullName>
    </submittedName>
</protein>
<comment type="caution">
    <text evidence="3">The sequence shown here is derived from an EMBL/GenBank/DDBJ whole genome shotgun (WGS) entry which is preliminary data.</text>
</comment>
<dbReference type="Pfam" id="PF01796">
    <property type="entry name" value="OB_ChsH2_C"/>
    <property type="match status" value="1"/>
</dbReference>
<evidence type="ECO:0000313" key="4">
    <source>
        <dbReference type="Proteomes" id="UP001595604"/>
    </source>
</evidence>
<accession>A0ABV7IS52</accession>
<dbReference type="InterPro" id="IPR022002">
    <property type="entry name" value="ChsH2_Znr"/>
</dbReference>
<dbReference type="Pfam" id="PF12172">
    <property type="entry name" value="zf-ChsH2"/>
    <property type="match status" value="1"/>
</dbReference>
<dbReference type="PANTHER" id="PTHR34075:SF5">
    <property type="entry name" value="BLR3430 PROTEIN"/>
    <property type="match status" value="1"/>
</dbReference>
<feature type="domain" description="ChsH2 rubredoxin-like zinc ribbon" evidence="2">
    <location>
        <begin position="26"/>
        <end position="62"/>
    </location>
</feature>
<dbReference type="InterPro" id="IPR052513">
    <property type="entry name" value="Thioester_dehydratase-like"/>
</dbReference>
<evidence type="ECO:0000259" key="1">
    <source>
        <dbReference type="Pfam" id="PF01796"/>
    </source>
</evidence>
<evidence type="ECO:0000259" key="2">
    <source>
        <dbReference type="Pfam" id="PF12172"/>
    </source>
</evidence>
<organism evidence="3 4">
    <name type="scientific">Novosphingobium bradum</name>
    <dbReference type="NCBI Taxonomy" id="1737444"/>
    <lineage>
        <taxon>Bacteria</taxon>
        <taxon>Pseudomonadati</taxon>
        <taxon>Pseudomonadota</taxon>
        <taxon>Alphaproteobacteria</taxon>
        <taxon>Sphingomonadales</taxon>
        <taxon>Sphingomonadaceae</taxon>
        <taxon>Novosphingobium</taxon>
    </lineage>
</organism>
<dbReference type="PANTHER" id="PTHR34075">
    <property type="entry name" value="BLR3430 PROTEIN"/>
    <property type="match status" value="1"/>
</dbReference>
<dbReference type="InterPro" id="IPR012340">
    <property type="entry name" value="NA-bd_OB-fold"/>
</dbReference>
<proteinExistence type="predicted"/>